<evidence type="ECO:0000256" key="3">
    <source>
        <dbReference type="SAM" id="MobiDB-lite"/>
    </source>
</evidence>
<dbReference type="SMART" id="SM00256">
    <property type="entry name" value="FBOX"/>
    <property type="match status" value="1"/>
</dbReference>
<dbReference type="InterPro" id="IPR001810">
    <property type="entry name" value="F-box_dom"/>
</dbReference>
<evidence type="ECO:0000256" key="2">
    <source>
        <dbReference type="ARBA" id="ARBA00022737"/>
    </source>
</evidence>
<dbReference type="InterPro" id="IPR051075">
    <property type="entry name" value="SCF_subunit_WD-repeat"/>
</dbReference>
<keyword evidence="1" id="KW-0853">WD repeat</keyword>
<dbReference type="InterPro" id="IPR015943">
    <property type="entry name" value="WD40/YVTN_repeat-like_dom_sf"/>
</dbReference>
<dbReference type="OrthoDB" id="1065058at2759"/>
<dbReference type="Gene3D" id="1.20.1280.50">
    <property type="match status" value="1"/>
</dbReference>
<dbReference type="PROSITE" id="PS50181">
    <property type="entry name" value="FBOX"/>
    <property type="match status" value="1"/>
</dbReference>
<comment type="caution">
    <text evidence="5">The sequence shown here is derived from an EMBL/GenBank/DDBJ whole genome shotgun (WGS) entry which is preliminary data.</text>
</comment>
<dbReference type="InterPro" id="IPR036047">
    <property type="entry name" value="F-box-like_dom_sf"/>
</dbReference>
<feature type="region of interest" description="Disordered" evidence="3">
    <location>
        <begin position="77"/>
        <end position="101"/>
    </location>
</feature>
<proteinExistence type="predicted"/>
<sequence>MDILSRLPVELAYQVLNNLEFEDVITCQSVCRNWYWIAVDQSVWKSIFLKRERPFAIPTARYSHSYLKHTEQASTPVSSSTYSASHSEETQTQRQSSETSVIIQQPTVQDWKHKCRARVISERNWAQGNIQSLFTLKVHRGGIARLRIKDGKLLSGDMFGQVAVWDTTTWTCETLIDAAVGPIRLLDFGASAMVMTAISKSGVCRIWDLKTRMLIDSAAAVDVICMTMDDECLVLGNRDGQIQIVDFYTGESLRTSAPIAGEMLQDIYIQNNTLVVATGHFIRIMSIDTLEVLLSCPLPISPMIRTFCSVFHIRSLILLTDQHLLHVQWEPLYRAPNKQFLIDTRCELPPDLTKVPSIHRTKVPPISTITSIAIGGNHPHVLTTNADRPSLNETIRVCGTNIPSPYNSASGQQLPLPHTGGDDTEQPMIMEDDAANDTMTNDMGIVLTSQVEEISQYLETCGLKPSFMDVDEDVIIIGTSKGDIVVLHMMPQES</sequence>
<dbReference type="Gene3D" id="2.130.10.10">
    <property type="entry name" value="YVTN repeat-like/Quinoprotein amine dehydrogenase"/>
    <property type="match status" value="1"/>
</dbReference>
<dbReference type="PANTHER" id="PTHR19872">
    <property type="entry name" value="UBIQUITIN LIGASE SPECIFICITY FACTOR/HREP PROTEIN"/>
    <property type="match status" value="1"/>
</dbReference>
<dbReference type="SUPFAM" id="SSF50978">
    <property type="entry name" value="WD40 repeat-like"/>
    <property type="match status" value="1"/>
</dbReference>
<dbReference type="SUPFAM" id="SSF81383">
    <property type="entry name" value="F-box domain"/>
    <property type="match status" value="1"/>
</dbReference>
<feature type="compositionally biased region" description="Polar residues" evidence="3">
    <location>
        <begin position="92"/>
        <end position="101"/>
    </location>
</feature>
<name>A0A9P6TUF0_9FUNG</name>
<reference evidence="5" key="1">
    <citation type="journal article" date="2020" name="Fungal Divers.">
        <title>Resolving the Mortierellaceae phylogeny through synthesis of multi-gene phylogenetics and phylogenomics.</title>
        <authorList>
            <person name="Vandepol N."/>
            <person name="Liber J."/>
            <person name="Desiro A."/>
            <person name="Na H."/>
            <person name="Kennedy M."/>
            <person name="Barry K."/>
            <person name="Grigoriev I.V."/>
            <person name="Miller A.N."/>
            <person name="O'Donnell K."/>
            <person name="Stajich J.E."/>
            <person name="Bonito G."/>
        </authorList>
    </citation>
    <scope>NUCLEOTIDE SEQUENCE</scope>
    <source>
        <strain evidence="5">KOD948</strain>
    </source>
</reference>
<dbReference type="Pfam" id="PF12937">
    <property type="entry name" value="F-box-like"/>
    <property type="match status" value="1"/>
</dbReference>
<evidence type="ECO:0000259" key="4">
    <source>
        <dbReference type="PROSITE" id="PS50181"/>
    </source>
</evidence>
<organism evidence="5 6">
    <name type="scientific">Mortierella polycephala</name>
    <dbReference type="NCBI Taxonomy" id="41804"/>
    <lineage>
        <taxon>Eukaryota</taxon>
        <taxon>Fungi</taxon>
        <taxon>Fungi incertae sedis</taxon>
        <taxon>Mucoromycota</taxon>
        <taxon>Mortierellomycotina</taxon>
        <taxon>Mortierellomycetes</taxon>
        <taxon>Mortierellales</taxon>
        <taxon>Mortierellaceae</taxon>
        <taxon>Mortierella</taxon>
    </lineage>
</organism>
<dbReference type="Proteomes" id="UP000726737">
    <property type="component" value="Unassembled WGS sequence"/>
</dbReference>
<evidence type="ECO:0000256" key="1">
    <source>
        <dbReference type="ARBA" id="ARBA00022574"/>
    </source>
</evidence>
<evidence type="ECO:0000313" key="6">
    <source>
        <dbReference type="Proteomes" id="UP000726737"/>
    </source>
</evidence>
<feature type="region of interest" description="Disordered" evidence="3">
    <location>
        <begin position="406"/>
        <end position="427"/>
    </location>
</feature>
<dbReference type="InterPro" id="IPR036322">
    <property type="entry name" value="WD40_repeat_dom_sf"/>
</dbReference>
<feature type="domain" description="F-box" evidence="4">
    <location>
        <begin position="1"/>
        <end position="47"/>
    </location>
</feature>
<keyword evidence="6" id="KW-1185">Reference proteome</keyword>
<gene>
    <name evidence="5" type="ORF">BG011_000963</name>
</gene>
<accession>A0A9P6TUF0</accession>
<dbReference type="AlphaFoldDB" id="A0A9P6TUF0"/>
<dbReference type="EMBL" id="JAAAJA010001227">
    <property type="protein sequence ID" value="KAG0247759.1"/>
    <property type="molecule type" value="Genomic_DNA"/>
</dbReference>
<dbReference type="PANTHER" id="PTHR19872:SF9">
    <property type="entry name" value="UBIQUITIN-BINDING SDF UBIQUITIN LIGASE COMPLEX SUBUNIT"/>
    <property type="match status" value="1"/>
</dbReference>
<evidence type="ECO:0000313" key="5">
    <source>
        <dbReference type="EMBL" id="KAG0247759.1"/>
    </source>
</evidence>
<protein>
    <recommendedName>
        <fullName evidence="4">F-box domain-containing protein</fullName>
    </recommendedName>
</protein>
<keyword evidence="2" id="KW-0677">Repeat</keyword>